<evidence type="ECO:0000313" key="2">
    <source>
        <dbReference type="EMBL" id="RBQ17920.1"/>
    </source>
</evidence>
<dbReference type="OrthoDB" id="4632815at2"/>
<dbReference type="InterPro" id="IPR036291">
    <property type="entry name" value="NAD(P)-bd_dom_sf"/>
</dbReference>
<evidence type="ECO:0000313" key="3">
    <source>
        <dbReference type="Proteomes" id="UP000253303"/>
    </source>
</evidence>
<dbReference type="SUPFAM" id="SSF51735">
    <property type="entry name" value="NAD(P)-binding Rossmann-fold domains"/>
    <property type="match status" value="1"/>
</dbReference>
<proteinExistence type="predicted"/>
<comment type="caution">
    <text evidence="2">The sequence shown here is derived from an EMBL/GenBank/DDBJ whole genome shotgun (WGS) entry which is preliminary data.</text>
</comment>
<dbReference type="PANTHER" id="PTHR43162:SF1">
    <property type="entry name" value="PRESTALK A DIFFERENTIATION PROTEIN A"/>
    <property type="match status" value="1"/>
</dbReference>
<dbReference type="EMBL" id="QMEY01000009">
    <property type="protein sequence ID" value="RBQ17920.1"/>
    <property type="molecule type" value="Genomic_DNA"/>
</dbReference>
<keyword evidence="3" id="KW-1185">Reference proteome</keyword>
<name>A0A366LWG5_9ACTN</name>
<dbReference type="AlphaFoldDB" id="A0A366LWG5"/>
<dbReference type="Pfam" id="PF13460">
    <property type="entry name" value="NAD_binding_10"/>
    <property type="match status" value="1"/>
</dbReference>
<reference evidence="2 3" key="1">
    <citation type="submission" date="2018-06" db="EMBL/GenBank/DDBJ databases">
        <title>Sphaerisporangium craniellae sp. nov., isolated from a marine sponge in the South China Sea.</title>
        <authorList>
            <person name="Li L."/>
        </authorList>
    </citation>
    <scope>NUCLEOTIDE SEQUENCE [LARGE SCALE GENOMIC DNA]</scope>
    <source>
        <strain evidence="2 3">LHW63015</strain>
    </source>
</reference>
<evidence type="ECO:0000259" key="1">
    <source>
        <dbReference type="Pfam" id="PF13460"/>
    </source>
</evidence>
<dbReference type="Gene3D" id="3.90.25.10">
    <property type="entry name" value="UDP-galactose 4-epimerase, domain 1"/>
    <property type="match status" value="1"/>
</dbReference>
<gene>
    <name evidence="2" type="ORF">DP939_21330</name>
</gene>
<dbReference type="InterPro" id="IPR016040">
    <property type="entry name" value="NAD(P)-bd_dom"/>
</dbReference>
<dbReference type="PANTHER" id="PTHR43162">
    <property type="match status" value="1"/>
</dbReference>
<dbReference type="Gene3D" id="3.40.50.720">
    <property type="entry name" value="NAD(P)-binding Rossmann-like Domain"/>
    <property type="match status" value="1"/>
</dbReference>
<feature type="domain" description="NAD(P)-binding" evidence="1">
    <location>
        <begin position="8"/>
        <end position="194"/>
    </location>
</feature>
<accession>A0A366LWG5</accession>
<organism evidence="2 3">
    <name type="scientific">Spongiactinospora rosea</name>
    <dbReference type="NCBI Taxonomy" id="2248750"/>
    <lineage>
        <taxon>Bacteria</taxon>
        <taxon>Bacillati</taxon>
        <taxon>Actinomycetota</taxon>
        <taxon>Actinomycetes</taxon>
        <taxon>Streptosporangiales</taxon>
        <taxon>Streptosporangiaceae</taxon>
        <taxon>Spongiactinospora</taxon>
    </lineage>
</organism>
<sequence length="295" mass="31249">MIVITTPTGQIGRQTLDRVLAAGTGAKVRVIVRDAARLGPDVRDRVEVIEGSHGDSGVVTAAFAGADAVFWLVPPDPSAPDLDTVYSGFTRPAAVALKEQGVKRVVGVSALGRGTSVAGRAGYITASLAMDDLLAATGVGYRALALPSFMDNLLRQANLIRHHGVFRLPIPGDHKAPACATADIAAVAADLLLDDTWSGVEEVPLLGPEDLSYDEMAQIMSDVLQRPIRFEQESGADFTARLIRFGASPAMARAALDMWQAKAAGLDAAVPRTARSSTPTTFRQWCQDVFTRCPN</sequence>
<dbReference type="RefSeq" id="WP_113982522.1">
    <property type="nucleotide sequence ID" value="NZ_QMEY01000009.1"/>
</dbReference>
<dbReference type="InterPro" id="IPR051604">
    <property type="entry name" value="Ergot_Alk_Oxidoreductase"/>
</dbReference>
<dbReference type="Proteomes" id="UP000253303">
    <property type="component" value="Unassembled WGS sequence"/>
</dbReference>
<protein>
    <submittedName>
        <fullName evidence="2">NmrA family transcriptional regulator</fullName>
    </submittedName>
</protein>